<dbReference type="AlphaFoldDB" id="A0AAW1XBQ2"/>
<dbReference type="Gene3D" id="3.80.10.10">
    <property type="entry name" value="Ribonuclease Inhibitor"/>
    <property type="match status" value="1"/>
</dbReference>
<dbReference type="SUPFAM" id="SSF52047">
    <property type="entry name" value="RNI-like"/>
    <property type="match status" value="1"/>
</dbReference>
<gene>
    <name evidence="1" type="ORF">M0R45_020386</name>
</gene>
<evidence type="ECO:0008006" key="3">
    <source>
        <dbReference type="Google" id="ProtNLM"/>
    </source>
</evidence>
<organism evidence="1 2">
    <name type="scientific">Rubus argutus</name>
    <name type="common">Southern blackberry</name>
    <dbReference type="NCBI Taxonomy" id="59490"/>
    <lineage>
        <taxon>Eukaryota</taxon>
        <taxon>Viridiplantae</taxon>
        <taxon>Streptophyta</taxon>
        <taxon>Embryophyta</taxon>
        <taxon>Tracheophyta</taxon>
        <taxon>Spermatophyta</taxon>
        <taxon>Magnoliopsida</taxon>
        <taxon>eudicotyledons</taxon>
        <taxon>Gunneridae</taxon>
        <taxon>Pentapetalae</taxon>
        <taxon>rosids</taxon>
        <taxon>fabids</taxon>
        <taxon>Rosales</taxon>
        <taxon>Rosaceae</taxon>
        <taxon>Rosoideae</taxon>
        <taxon>Rosoideae incertae sedis</taxon>
        <taxon>Rubus</taxon>
    </lineage>
</organism>
<dbReference type="Proteomes" id="UP001457282">
    <property type="component" value="Unassembled WGS sequence"/>
</dbReference>
<accession>A0AAW1XBQ2</accession>
<evidence type="ECO:0000313" key="1">
    <source>
        <dbReference type="EMBL" id="KAK9933182.1"/>
    </source>
</evidence>
<dbReference type="PANTHER" id="PTHR38926:SF5">
    <property type="entry name" value="F-BOX AND LEUCINE-RICH REPEAT PROTEIN 6"/>
    <property type="match status" value="1"/>
</dbReference>
<proteinExistence type="predicted"/>
<comment type="caution">
    <text evidence="1">The sequence shown here is derived from an EMBL/GenBank/DDBJ whole genome shotgun (WGS) entry which is preliminary data.</text>
</comment>
<reference evidence="1 2" key="1">
    <citation type="journal article" date="2023" name="G3 (Bethesda)">
        <title>A chromosome-length genome assembly and annotation of blackberry (Rubus argutus, cv. 'Hillquist').</title>
        <authorList>
            <person name="Bruna T."/>
            <person name="Aryal R."/>
            <person name="Dudchenko O."/>
            <person name="Sargent D.J."/>
            <person name="Mead D."/>
            <person name="Buti M."/>
            <person name="Cavallini A."/>
            <person name="Hytonen T."/>
            <person name="Andres J."/>
            <person name="Pham M."/>
            <person name="Weisz D."/>
            <person name="Mascagni F."/>
            <person name="Usai G."/>
            <person name="Natali L."/>
            <person name="Bassil N."/>
            <person name="Fernandez G.E."/>
            <person name="Lomsadze A."/>
            <person name="Armour M."/>
            <person name="Olukolu B."/>
            <person name="Poorten T."/>
            <person name="Britton C."/>
            <person name="Davik J."/>
            <person name="Ashrafi H."/>
            <person name="Aiden E.L."/>
            <person name="Borodovsky M."/>
            <person name="Worthington M."/>
        </authorList>
    </citation>
    <scope>NUCLEOTIDE SEQUENCE [LARGE SCALE GENOMIC DNA]</scope>
    <source>
        <strain evidence="1">PI 553951</strain>
    </source>
</reference>
<keyword evidence="2" id="KW-1185">Reference proteome</keyword>
<name>A0AAW1XBQ2_RUBAR</name>
<protein>
    <recommendedName>
        <fullName evidence="3">F-box/LRR-repeat protein</fullName>
    </recommendedName>
</protein>
<sequence length="260" mass="29540">MGKLEQRLFGNVFGRVGLESLLLDVPFVCKSWCAATLNPSCWLSIDIPDIVTDRMMFDPLAMESWKFDPFLKRFVHEYRINKTNFSVTAFIKFVINRSKGHATFVRLPLCSQASVEYVADMCPNLKDLSSPNMLTTIHPGLIQKWKHLESLTLGCYITKDIISQLSIHCKNLRRLHIKSGIGETASSAIVNLLPNIKYLSLRSAYVFRDHLIILLQGCKELEVLDARDCGGFDEGDDEVLKLASRITSFSSRVLKYWLGF</sequence>
<dbReference type="InterPro" id="IPR032675">
    <property type="entry name" value="LRR_dom_sf"/>
</dbReference>
<evidence type="ECO:0000313" key="2">
    <source>
        <dbReference type="Proteomes" id="UP001457282"/>
    </source>
</evidence>
<dbReference type="EMBL" id="JBEDUW010000004">
    <property type="protein sequence ID" value="KAK9933182.1"/>
    <property type="molecule type" value="Genomic_DNA"/>
</dbReference>
<dbReference type="PANTHER" id="PTHR38926">
    <property type="entry name" value="F-BOX DOMAIN CONTAINING PROTEIN, EXPRESSED"/>
    <property type="match status" value="1"/>
</dbReference>